<dbReference type="GO" id="GO:0005886">
    <property type="term" value="C:plasma membrane"/>
    <property type="evidence" value="ECO:0007669"/>
    <property type="project" value="UniProtKB-SubCell"/>
</dbReference>
<sequence length="229" mass="23926">MDFSPLPVTSVVGAFLLAFPALFSIVNPIGGSLIFNEVTGDLSREERARLATRISFYSLLVLLVSLWLGSYILNFFGISLGALRVAGGLVVAIRAWGLLMAPEVQEDRKAGDAALAKGASDHVAFFPLTMPFTTGPGSISVAIALASQRPTDGPGTASFFLGASLAAVCLAAVIWLSYRSADRLMKLLGSNGARVVSRLVALLLLCIGVQIISTGLESLLGPVFRGGSN</sequence>
<proteinExistence type="inferred from homology"/>
<keyword evidence="6 8" id="KW-1133">Transmembrane helix</keyword>
<evidence type="ECO:0000256" key="7">
    <source>
        <dbReference type="ARBA" id="ARBA00023136"/>
    </source>
</evidence>
<dbReference type="AlphaFoldDB" id="A0AB39KSN0"/>
<evidence type="ECO:0000256" key="8">
    <source>
        <dbReference type="RuleBase" id="RU362048"/>
    </source>
</evidence>
<dbReference type="InterPro" id="IPR002771">
    <property type="entry name" value="Multi_antbiot-R_MarC"/>
</dbReference>
<evidence type="ECO:0000256" key="2">
    <source>
        <dbReference type="ARBA" id="ARBA00009784"/>
    </source>
</evidence>
<dbReference type="EMBL" id="CP158375">
    <property type="protein sequence ID" value="XDO96887.1"/>
    <property type="molecule type" value="Genomic_DNA"/>
</dbReference>
<organism evidence="9">
    <name type="scientific">Caulobacter sp. 73W</name>
    <dbReference type="NCBI Taxonomy" id="3161137"/>
    <lineage>
        <taxon>Bacteria</taxon>
        <taxon>Pseudomonadati</taxon>
        <taxon>Pseudomonadota</taxon>
        <taxon>Alphaproteobacteria</taxon>
        <taxon>Caulobacterales</taxon>
        <taxon>Caulobacteraceae</taxon>
        <taxon>Caulobacter</taxon>
    </lineage>
</organism>
<reference evidence="9" key="1">
    <citation type="submission" date="2024-06" db="EMBL/GenBank/DDBJ databases">
        <title>Caulobacter inopinatus, sp. nov.</title>
        <authorList>
            <person name="Donachie S.P."/>
        </authorList>
    </citation>
    <scope>NUCLEOTIDE SEQUENCE</scope>
    <source>
        <strain evidence="9">73W</strain>
    </source>
</reference>
<feature type="transmembrane region" description="Helical" evidence="8">
    <location>
        <begin position="82"/>
        <end position="102"/>
    </location>
</feature>
<evidence type="ECO:0000256" key="4">
    <source>
        <dbReference type="ARBA" id="ARBA00022519"/>
    </source>
</evidence>
<dbReference type="Pfam" id="PF01914">
    <property type="entry name" value="MarC"/>
    <property type="match status" value="1"/>
</dbReference>
<gene>
    <name evidence="9" type="ORF">ABOZ73_00200</name>
</gene>
<comment type="similarity">
    <text evidence="2 8">Belongs to the UPF0056 (MarC) family.</text>
</comment>
<keyword evidence="4" id="KW-0997">Cell inner membrane</keyword>
<feature type="transmembrane region" description="Helical" evidence="8">
    <location>
        <begin position="199"/>
        <end position="220"/>
    </location>
</feature>
<feature type="transmembrane region" description="Helical" evidence="8">
    <location>
        <begin position="56"/>
        <end position="76"/>
    </location>
</feature>
<evidence type="ECO:0000256" key="6">
    <source>
        <dbReference type="ARBA" id="ARBA00022989"/>
    </source>
</evidence>
<keyword evidence="5 8" id="KW-0812">Transmembrane</keyword>
<dbReference type="PANTHER" id="PTHR33508">
    <property type="entry name" value="UPF0056 MEMBRANE PROTEIN YHCE"/>
    <property type="match status" value="1"/>
</dbReference>
<evidence type="ECO:0000313" key="9">
    <source>
        <dbReference type="EMBL" id="XDO96887.1"/>
    </source>
</evidence>
<comment type="subcellular location">
    <subcellularLocation>
        <location evidence="1">Cell inner membrane</location>
        <topology evidence="1">Multi-pass membrane protein</topology>
    </subcellularLocation>
    <subcellularLocation>
        <location evidence="8">Cell membrane</location>
        <topology evidence="8">Multi-pass membrane protein</topology>
    </subcellularLocation>
</comment>
<evidence type="ECO:0000256" key="3">
    <source>
        <dbReference type="ARBA" id="ARBA00022475"/>
    </source>
</evidence>
<evidence type="ECO:0000256" key="5">
    <source>
        <dbReference type="ARBA" id="ARBA00022692"/>
    </source>
</evidence>
<protein>
    <recommendedName>
        <fullName evidence="8">UPF0056 membrane protein</fullName>
    </recommendedName>
</protein>
<dbReference type="RefSeq" id="WP_369059759.1">
    <property type="nucleotide sequence ID" value="NZ_CP158375.1"/>
</dbReference>
<feature type="transmembrane region" description="Helical" evidence="8">
    <location>
        <begin position="123"/>
        <end position="145"/>
    </location>
</feature>
<feature type="transmembrane region" description="Helical" evidence="8">
    <location>
        <begin position="12"/>
        <end position="35"/>
    </location>
</feature>
<accession>A0AB39KSN0</accession>
<keyword evidence="3" id="KW-1003">Cell membrane</keyword>
<feature type="transmembrane region" description="Helical" evidence="8">
    <location>
        <begin position="157"/>
        <end position="178"/>
    </location>
</feature>
<evidence type="ECO:0000256" key="1">
    <source>
        <dbReference type="ARBA" id="ARBA00004429"/>
    </source>
</evidence>
<dbReference type="PANTHER" id="PTHR33508:SF2">
    <property type="entry name" value="UPF0056 INNER MEMBRANE PROTEIN MARC"/>
    <property type="match status" value="1"/>
</dbReference>
<keyword evidence="7 8" id="KW-0472">Membrane</keyword>
<name>A0AB39KSN0_9CAUL</name>
<dbReference type="NCBIfam" id="TIGR00427">
    <property type="entry name" value="NAAT family transporter"/>
    <property type="match status" value="1"/>
</dbReference>